<accession>A0A381SG95</accession>
<organism evidence="6">
    <name type="scientific">marine metagenome</name>
    <dbReference type="NCBI Taxonomy" id="408172"/>
    <lineage>
        <taxon>unclassified sequences</taxon>
        <taxon>metagenomes</taxon>
        <taxon>ecological metagenomes</taxon>
    </lineage>
</organism>
<feature type="domain" description="IclR-ED" evidence="5">
    <location>
        <begin position="72"/>
        <end position="255"/>
    </location>
</feature>
<feature type="domain" description="HTH iclR-type" evidence="4">
    <location>
        <begin position="9"/>
        <end position="71"/>
    </location>
</feature>
<dbReference type="InterPro" id="IPR014757">
    <property type="entry name" value="Tscrpt_reg_IclR_C"/>
</dbReference>
<dbReference type="InterPro" id="IPR036388">
    <property type="entry name" value="WH-like_DNA-bd_sf"/>
</dbReference>
<dbReference type="GO" id="GO:0003677">
    <property type="term" value="F:DNA binding"/>
    <property type="evidence" value="ECO:0007669"/>
    <property type="project" value="UniProtKB-KW"/>
</dbReference>
<dbReference type="Gene3D" id="1.10.10.10">
    <property type="entry name" value="Winged helix-like DNA-binding domain superfamily/Winged helix DNA-binding domain"/>
    <property type="match status" value="1"/>
</dbReference>
<dbReference type="GO" id="GO:0045892">
    <property type="term" value="P:negative regulation of DNA-templated transcription"/>
    <property type="evidence" value="ECO:0007669"/>
    <property type="project" value="TreeGrafter"/>
</dbReference>
<dbReference type="InterPro" id="IPR036390">
    <property type="entry name" value="WH_DNA-bd_sf"/>
</dbReference>
<evidence type="ECO:0000256" key="3">
    <source>
        <dbReference type="ARBA" id="ARBA00023163"/>
    </source>
</evidence>
<dbReference type="PROSITE" id="PS51077">
    <property type="entry name" value="HTH_ICLR"/>
    <property type="match status" value="1"/>
</dbReference>
<dbReference type="PANTHER" id="PTHR30136:SF24">
    <property type="entry name" value="HTH-TYPE TRANSCRIPTIONAL REPRESSOR ALLR"/>
    <property type="match status" value="1"/>
</dbReference>
<dbReference type="PROSITE" id="PS51078">
    <property type="entry name" value="ICLR_ED"/>
    <property type="match status" value="1"/>
</dbReference>
<dbReference type="InterPro" id="IPR029016">
    <property type="entry name" value="GAF-like_dom_sf"/>
</dbReference>
<dbReference type="Gene3D" id="3.30.450.40">
    <property type="match status" value="1"/>
</dbReference>
<dbReference type="PANTHER" id="PTHR30136">
    <property type="entry name" value="HELIX-TURN-HELIX TRANSCRIPTIONAL REGULATOR, ICLR FAMILY"/>
    <property type="match status" value="1"/>
</dbReference>
<keyword evidence="1" id="KW-0805">Transcription regulation</keyword>
<dbReference type="InterPro" id="IPR005471">
    <property type="entry name" value="Tscrpt_reg_IclR_N"/>
</dbReference>
<dbReference type="AlphaFoldDB" id="A0A381SG95"/>
<gene>
    <name evidence="6" type="ORF">METZ01_LOCUS55338</name>
</gene>
<protein>
    <recommendedName>
        <fullName evidence="7">HTH iclR-type domain-containing protein</fullName>
    </recommendedName>
</protein>
<dbReference type="EMBL" id="UINC01003009">
    <property type="protein sequence ID" value="SVA02484.1"/>
    <property type="molecule type" value="Genomic_DNA"/>
</dbReference>
<evidence type="ECO:0000256" key="2">
    <source>
        <dbReference type="ARBA" id="ARBA00023125"/>
    </source>
</evidence>
<dbReference type="SUPFAM" id="SSF55781">
    <property type="entry name" value="GAF domain-like"/>
    <property type="match status" value="1"/>
</dbReference>
<sequence length="258" mass="29483">MKNIFFDKGSAMHRTLAILEQVANSDQPVTSTEINVNLNLPKATIHRLCSKLEDEQFLQREIDGKRFLPGLRLRQIALGVFSNEHFRTQRHAVLKLLSEDIGETCNISVPEGSQMRYMDRAETHWPLRMQLPVGTKVPLHCTSSGKLFLSLMPEELLNRLIGSLNLEQKTENTLTTRKSLEKALEKIRKKQVGTDNQEFIEGMVCVAVPIYDRRKRFFATLSIHAPSSRMTLEEISRHVPRLQKASHDLSLITDPDDN</sequence>
<evidence type="ECO:0000259" key="4">
    <source>
        <dbReference type="PROSITE" id="PS51077"/>
    </source>
</evidence>
<evidence type="ECO:0000256" key="1">
    <source>
        <dbReference type="ARBA" id="ARBA00023015"/>
    </source>
</evidence>
<evidence type="ECO:0008006" key="7">
    <source>
        <dbReference type="Google" id="ProtNLM"/>
    </source>
</evidence>
<dbReference type="Pfam" id="PF01614">
    <property type="entry name" value="IclR_C"/>
    <property type="match status" value="1"/>
</dbReference>
<dbReference type="SUPFAM" id="SSF46785">
    <property type="entry name" value="Winged helix' DNA-binding domain"/>
    <property type="match status" value="1"/>
</dbReference>
<keyword evidence="3" id="KW-0804">Transcription</keyword>
<dbReference type="GO" id="GO:0003700">
    <property type="term" value="F:DNA-binding transcription factor activity"/>
    <property type="evidence" value="ECO:0007669"/>
    <property type="project" value="TreeGrafter"/>
</dbReference>
<proteinExistence type="predicted"/>
<dbReference type="Pfam" id="PF09339">
    <property type="entry name" value="HTH_IclR"/>
    <property type="match status" value="1"/>
</dbReference>
<dbReference type="InterPro" id="IPR050707">
    <property type="entry name" value="HTH_MetabolicPath_Reg"/>
</dbReference>
<dbReference type="SMART" id="SM00346">
    <property type="entry name" value="HTH_ICLR"/>
    <property type="match status" value="1"/>
</dbReference>
<evidence type="ECO:0000313" key="6">
    <source>
        <dbReference type="EMBL" id="SVA02484.1"/>
    </source>
</evidence>
<name>A0A381SG95_9ZZZZ</name>
<keyword evidence="2" id="KW-0238">DNA-binding</keyword>
<evidence type="ECO:0000259" key="5">
    <source>
        <dbReference type="PROSITE" id="PS51078"/>
    </source>
</evidence>
<reference evidence="6" key="1">
    <citation type="submission" date="2018-05" db="EMBL/GenBank/DDBJ databases">
        <authorList>
            <person name="Lanie J.A."/>
            <person name="Ng W.-L."/>
            <person name="Kazmierczak K.M."/>
            <person name="Andrzejewski T.M."/>
            <person name="Davidsen T.M."/>
            <person name="Wayne K.J."/>
            <person name="Tettelin H."/>
            <person name="Glass J.I."/>
            <person name="Rusch D."/>
            <person name="Podicherti R."/>
            <person name="Tsui H.-C.T."/>
            <person name="Winkler M.E."/>
        </authorList>
    </citation>
    <scope>NUCLEOTIDE SEQUENCE</scope>
</reference>